<keyword evidence="1" id="KW-0472">Membrane</keyword>
<dbReference type="InterPro" id="IPR036259">
    <property type="entry name" value="MFS_trans_sf"/>
</dbReference>
<protein>
    <submittedName>
        <fullName evidence="2">Uncharacterized protein</fullName>
    </submittedName>
</protein>
<feature type="transmembrane region" description="Helical" evidence="1">
    <location>
        <begin position="45"/>
        <end position="68"/>
    </location>
</feature>
<accession>A0ABV3X811</accession>
<sequence length="144" mass="15986">MGEIPQIGWIVMAAIGFFVGQYIVLGIFHYLGFSIRVLSSGKMKNMFVLGFAFVMLAAWLPVGVLWILGQRFVDATGYPHAFIAIAATALTVTILYIVCRRMEGPVELTDEAELAAFKERAVARAREEKMKRDAMIAKVRALQS</sequence>
<feature type="transmembrane region" description="Helical" evidence="1">
    <location>
        <begin position="6"/>
        <end position="33"/>
    </location>
</feature>
<dbReference type="Proteomes" id="UP001559623">
    <property type="component" value="Unassembled WGS sequence"/>
</dbReference>
<dbReference type="RefSeq" id="WP_368848053.1">
    <property type="nucleotide sequence ID" value="NZ_CP194411.1"/>
</dbReference>
<evidence type="ECO:0000313" key="2">
    <source>
        <dbReference type="EMBL" id="MEX5286336.1"/>
    </source>
</evidence>
<gene>
    <name evidence="2" type="ORF">QCO44_12020</name>
</gene>
<keyword evidence="1" id="KW-0812">Transmembrane</keyword>
<comment type="caution">
    <text evidence="2">The sequence shown here is derived from an EMBL/GenBank/DDBJ whole genome shotgun (WGS) entry which is preliminary data.</text>
</comment>
<organism evidence="2 3">
    <name type="scientific">Selenomonas sputigena</name>
    <dbReference type="NCBI Taxonomy" id="69823"/>
    <lineage>
        <taxon>Bacteria</taxon>
        <taxon>Bacillati</taxon>
        <taxon>Bacillota</taxon>
        <taxon>Negativicutes</taxon>
        <taxon>Selenomonadales</taxon>
        <taxon>Selenomonadaceae</taxon>
        <taxon>Selenomonas</taxon>
    </lineage>
</organism>
<keyword evidence="3" id="KW-1185">Reference proteome</keyword>
<dbReference type="SUPFAM" id="SSF103473">
    <property type="entry name" value="MFS general substrate transporter"/>
    <property type="match status" value="1"/>
</dbReference>
<keyword evidence="1" id="KW-1133">Transmembrane helix</keyword>
<evidence type="ECO:0000313" key="3">
    <source>
        <dbReference type="Proteomes" id="UP001559623"/>
    </source>
</evidence>
<dbReference type="EMBL" id="JARVLH010000011">
    <property type="protein sequence ID" value="MEX5286336.1"/>
    <property type="molecule type" value="Genomic_DNA"/>
</dbReference>
<evidence type="ECO:0000256" key="1">
    <source>
        <dbReference type="SAM" id="Phobius"/>
    </source>
</evidence>
<feature type="transmembrane region" description="Helical" evidence="1">
    <location>
        <begin position="80"/>
        <end position="99"/>
    </location>
</feature>
<proteinExistence type="predicted"/>
<reference evidence="2 3" key="1">
    <citation type="submission" date="2023-04" db="EMBL/GenBank/DDBJ databases">
        <title>Genome Sequence of Selenomonas sputigena ATCC 33150.</title>
        <authorList>
            <person name="Miller D.P."/>
            <person name="Anvari S."/>
            <person name="Polson S.W."/>
            <person name="Macdonald M."/>
            <person name="Mcdowell J.V."/>
        </authorList>
    </citation>
    <scope>NUCLEOTIDE SEQUENCE [LARGE SCALE GENOMIC DNA]</scope>
    <source>
        <strain evidence="2 3">ATCC 33150</strain>
    </source>
</reference>
<name>A0ABV3X811_9FIRM</name>